<feature type="binding site" evidence="7">
    <location>
        <position position="421"/>
    </location>
    <ligand>
        <name>Mn(2+)</name>
        <dbReference type="ChEBI" id="CHEBI:29035"/>
        <label>2</label>
    </ligand>
</feature>
<dbReference type="GO" id="GO:0004177">
    <property type="term" value="F:aminopeptidase activity"/>
    <property type="evidence" value="ECO:0007669"/>
    <property type="project" value="TreeGrafter"/>
</dbReference>
<dbReference type="SUPFAM" id="SSF55920">
    <property type="entry name" value="Creatinase/aminopeptidase"/>
    <property type="match status" value="1"/>
</dbReference>
<evidence type="ECO:0000259" key="8">
    <source>
        <dbReference type="Pfam" id="PF00557"/>
    </source>
</evidence>
<comment type="cofactor">
    <cofactor evidence="7">
        <name>Mn(2+)</name>
        <dbReference type="ChEBI" id="CHEBI:29035"/>
    </cofactor>
    <text evidence="7">Binds 2 manganese ions per subunit.</text>
</comment>
<keyword evidence="4 7" id="KW-0224">Dipeptidase</keyword>
<evidence type="ECO:0000256" key="4">
    <source>
        <dbReference type="ARBA" id="ARBA00022997"/>
    </source>
</evidence>
<dbReference type="PANTHER" id="PTHR43226">
    <property type="entry name" value="XAA-PRO AMINOPEPTIDASE 3"/>
    <property type="match status" value="1"/>
</dbReference>
<keyword evidence="5 7" id="KW-0482">Metalloprotease</keyword>
<keyword evidence="1 7" id="KW-0645">Protease</keyword>
<evidence type="ECO:0000256" key="5">
    <source>
        <dbReference type="ARBA" id="ARBA00023049"/>
    </source>
</evidence>
<dbReference type="Proteomes" id="UP001156870">
    <property type="component" value="Unassembled WGS sequence"/>
</dbReference>
<proteinExistence type="inferred from homology"/>
<comment type="similarity">
    <text evidence="7">Belongs to the peptidase M24B family. Bacterial-type prolidase subfamily.</text>
</comment>
<dbReference type="InterPro" id="IPR022846">
    <property type="entry name" value="X_Pro_dipept"/>
</dbReference>
<dbReference type="EMBL" id="BSPD01000103">
    <property type="protein sequence ID" value="GLS28265.1"/>
    <property type="molecule type" value="Genomic_DNA"/>
</dbReference>
<evidence type="ECO:0000256" key="1">
    <source>
        <dbReference type="ARBA" id="ARBA00022670"/>
    </source>
</evidence>
<dbReference type="GO" id="GO:0006508">
    <property type="term" value="P:proteolysis"/>
    <property type="evidence" value="ECO:0007669"/>
    <property type="project" value="UniProtKB-KW"/>
</dbReference>
<sequence>MYQYAEHVKQKQKIYQNALLKAGFSRWLIGAGALHYQFRDDISYPFATNAYFREWLPLLQRPDCFIGLAPEKDQPILFLKVVDDFWHSDPEPLPEDIHNVFQIVEFAEVDSLHDYFVMDKNTVYLGPTLGNQPSFLGDVTLNDEGAIAYVDYHRAYKTEYEVDAMRNANRVAVLGHLAAKNGFEAGESELDIHLRYLQAVRAKDEELPYHNIVGLNENAAVLHHNHLQKHSPAVHRSMLIDAGAQYLGYASDITRTYATDNATDNASAEYKALINAVETLQLQLLDDLAIGVDYVQLHRRTHEYIAGALIEIGVLTGSVESAVNSGITRAFFPHGLGHLIGTQVHDKGGHLANENGELRAPPAEHPFLRCTRTLESGMAFTIEPGIYIIESLLAPWRTKVDSGVNWALVEALAPYGGVRIEDDIVITEKGIENLTRNAFSAAVG</sequence>
<evidence type="ECO:0000256" key="7">
    <source>
        <dbReference type="HAMAP-Rule" id="MF_01279"/>
    </source>
</evidence>
<feature type="binding site" evidence="7">
    <location>
        <position position="338"/>
    </location>
    <ligand>
        <name>Mn(2+)</name>
        <dbReference type="ChEBI" id="CHEBI:29035"/>
        <label>1</label>
    </ligand>
</feature>
<dbReference type="InterPro" id="IPR052433">
    <property type="entry name" value="X-Pro_dipept-like"/>
</dbReference>
<dbReference type="GO" id="GO:0005829">
    <property type="term" value="C:cytosol"/>
    <property type="evidence" value="ECO:0007669"/>
    <property type="project" value="TreeGrafter"/>
</dbReference>
<evidence type="ECO:0000256" key="6">
    <source>
        <dbReference type="ARBA" id="ARBA00023211"/>
    </source>
</evidence>
<evidence type="ECO:0000256" key="3">
    <source>
        <dbReference type="ARBA" id="ARBA00022801"/>
    </source>
</evidence>
<dbReference type="AlphaFoldDB" id="A0AA37WP97"/>
<feature type="binding site" evidence="7">
    <location>
        <position position="421"/>
    </location>
    <ligand>
        <name>Mn(2+)</name>
        <dbReference type="ChEBI" id="CHEBI:29035"/>
        <label>1</label>
    </ligand>
</feature>
<dbReference type="EC" id="3.4.13.9" evidence="7"/>
<feature type="binding site" evidence="7">
    <location>
        <position position="252"/>
    </location>
    <ligand>
        <name>Mn(2+)</name>
        <dbReference type="ChEBI" id="CHEBI:29035"/>
        <label>2</label>
    </ligand>
</feature>
<feature type="domain" description="Xaa-Pro dipeptidase N-terminal" evidence="9">
    <location>
        <begin position="3"/>
        <end position="152"/>
    </location>
</feature>
<reference evidence="10 11" key="1">
    <citation type="journal article" date="2014" name="Int. J. Syst. Evol. Microbiol.">
        <title>Complete genome sequence of Corynebacterium casei LMG S-19264T (=DSM 44701T), isolated from a smear-ripened cheese.</title>
        <authorList>
            <consortium name="US DOE Joint Genome Institute (JGI-PGF)"/>
            <person name="Walter F."/>
            <person name="Albersmeier A."/>
            <person name="Kalinowski J."/>
            <person name="Ruckert C."/>
        </authorList>
    </citation>
    <scope>NUCLEOTIDE SEQUENCE [LARGE SCALE GENOMIC DNA]</scope>
    <source>
        <strain evidence="10 11">NBRC 110095</strain>
    </source>
</reference>
<dbReference type="NCBIfam" id="NF010133">
    <property type="entry name" value="PRK13607.1"/>
    <property type="match status" value="1"/>
</dbReference>
<dbReference type="Pfam" id="PF00557">
    <property type="entry name" value="Peptidase_M24"/>
    <property type="match status" value="1"/>
</dbReference>
<evidence type="ECO:0000313" key="11">
    <source>
        <dbReference type="Proteomes" id="UP001156870"/>
    </source>
</evidence>
<organism evidence="10 11">
    <name type="scientific">Marinibactrum halimedae</name>
    <dbReference type="NCBI Taxonomy" id="1444977"/>
    <lineage>
        <taxon>Bacteria</taxon>
        <taxon>Pseudomonadati</taxon>
        <taxon>Pseudomonadota</taxon>
        <taxon>Gammaproteobacteria</taxon>
        <taxon>Cellvibrionales</taxon>
        <taxon>Cellvibrionaceae</taxon>
        <taxon>Marinibactrum</taxon>
    </lineage>
</organism>
<comment type="function">
    <text evidence="7">Splits dipeptides with a prolyl residue in the C-terminal position.</text>
</comment>
<comment type="catalytic activity">
    <reaction evidence="7">
        <text>Xaa-L-Pro dipeptide + H2O = an L-alpha-amino acid + L-proline</text>
        <dbReference type="Rhea" id="RHEA:76407"/>
        <dbReference type="ChEBI" id="CHEBI:15377"/>
        <dbReference type="ChEBI" id="CHEBI:59869"/>
        <dbReference type="ChEBI" id="CHEBI:60039"/>
        <dbReference type="ChEBI" id="CHEBI:195196"/>
        <dbReference type="EC" id="3.4.13.9"/>
    </reaction>
</comment>
<dbReference type="GO" id="GO:0102009">
    <property type="term" value="F:proline dipeptidase activity"/>
    <property type="evidence" value="ECO:0007669"/>
    <property type="project" value="UniProtKB-EC"/>
</dbReference>
<feature type="domain" description="Peptidase M24" evidence="8">
    <location>
        <begin position="164"/>
        <end position="428"/>
    </location>
</feature>
<dbReference type="PANTHER" id="PTHR43226:SF8">
    <property type="entry name" value="XAA-PRO DIPEPTIDASE"/>
    <property type="match status" value="1"/>
</dbReference>
<keyword evidence="11" id="KW-1185">Reference proteome</keyword>
<dbReference type="GO" id="GO:0008235">
    <property type="term" value="F:metalloexopeptidase activity"/>
    <property type="evidence" value="ECO:0007669"/>
    <property type="project" value="UniProtKB-UniRule"/>
</dbReference>
<feature type="binding site" evidence="7">
    <location>
        <position position="252"/>
    </location>
    <ligand>
        <name>Mn(2+)</name>
        <dbReference type="ChEBI" id="CHEBI:29035"/>
        <label>1</label>
    </ligand>
</feature>
<evidence type="ECO:0000256" key="2">
    <source>
        <dbReference type="ARBA" id="ARBA00022723"/>
    </source>
</evidence>
<evidence type="ECO:0000313" key="10">
    <source>
        <dbReference type="EMBL" id="GLS28265.1"/>
    </source>
</evidence>
<comment type="caution">
    <text evidence="10">The sequence shown here is derived from an EMBL/GenBank/DDBJ whole genome shotgun (WGS) entry which is preliminary data.</text>
</comment>
<keyword evidence="2 7" id="KW-0479">Metal-binding</keyword>
<keyword evidence="6 7" id="KW-0464">Manganese</keyword>
<feature type="binding site" evidence="7">
    <location>
        <position position="241"/>
    </location>
    <ligand>
        <name>Mn(2+)</name>
        <dbReference type="ChEBI" id="CHEBI:29035"/>
        <label>2</label>
    </ligand>
</feature>
<evidence type="ECO:0000259" key="9">
    <source>
        <dbReference type="Pfam" id="PF21216"/>
    </source>
</evidence>
<dbReference type="Pfam" id="PF21216">
    <property type="entry name" value="PepQ_N"/>
    <property type="match status" value="1"/>
</dbReference>
<dbReference type="InterPro" id="IPR029149">
    <property type="entry name" value="Creatin/AminoP/Spt16_N"/>
</dbReference>
<feature type="binding site" evidence="7">
    <location>
        <position position="383"/>
    </location>
    <ligand>
        <name>Mn(2+)</name>
        <dbReference type="ChEBI" id="CHEBI:29035"/>
        <label>1</label>
    </ligand>
</feature>
<name>A0AA37WP97_9GAMM</name>
<dbReference type="InterPro" id="IPR000994">
    <property type="entry name" value="Pept_M24"/>
</dbReference>
<keyword evidence="3 7" id="KW-0378">Hydrolase</keyword>
<dbReference type="HAMAP" id="MF_01279">
    <property type="entry name" value="X_Pro_dipeptid"/>
    <property type="match status" value="1"/>
</dbReference>
<dbReference type="Gene3D" id="3.40.350.10">
    <property type="entry name" value="Creatinase/prolidase N-terminal domain"/>
    <property type="match status" value="1"/>
</dbReference>
<dbReference type="RefSeq" id="WP_232594559.1">
    <property type="nucleotide sequence ID" value="NZ_BSPD01000103.1"/>
</dbReference>
<dbReference type="InterPro" id="IPR048819">
    <property type="entry name" value="PepQ_N"/>
</dbReference>
<dbReference type="Gene3D" id="3.90.230.10">
    <property type="entry name" value="Creatinase/methionine aminopeptidase superfamily"/>
    <property type="match status" value="1"/>
</dbReference>
<dbReference type="GO" id="GO:0016795">
    <property type="term" value="F:phosphoric triester hydrolase activity"/>
    <property type="evidence" value="ECO:0007669"/>
    <property type="project" value="InterPro"/>
</dbReference>
<dbReference type="InterPro" id="IPR036005">
    <property type="entry name" value="Creatinase/aminopeptidase-like"/>
</dbReference>
<dbReference type="GO" id="GO:0046872">
    <property type="term" value="F:metal ion binding"/>
    <property type="evidence" value="ECO:0007669"/>
    <property type="project" value="UniProtKB-KW"/>
</dbReference>
<accession>A0AA37WP97</accession>
<protein>
    <recommendedName>
        <fullName evidence="7">Xaa-Pro dipeptidase</fullName>
        <shortName evidence="7">X-Pro dipeptidase</shortName>
        <ecNumber evidence="7">3.4.13.9</ecNumber>
    </recommendedName>
    <alternativeName>
        <fullName evidence="7">Imidodipeptidase</fullName>
    </alternativeName>
    <alternativeName>
        <fullName evidence="7">Proline dipeptidase</fullName>
        <shortName evidence="7">Prolidase</shortName>
    </alternativeName>
</protein>
<gene>
    <name evidence="7 10" type="primary">pepQ</name>
    <name evidence="10" type="ORF">GCM10007877_39840</name>
</gene>